<dbReference type="GO" id="GO:0034587">
    <property type="term" value="P:piRNA processing"/>
    <property type="evidence" value="ECO:0007669"/>
    <property type="project" value="UniProtKB-ARBA"/>
</dbReference>
<dbReference type="OrthoDB" id="6356874at2759"/>
<evidence type="ECO:0000259" key="3">
    <source>
        <dbReference type="PROSITE" id="PS50821"/>
    </source>
</evidence>
<proteinExistence type="inferred from homology"/>
<dbReference type="InterPro" id="IPR045246">
    <property type="entry name" value="Piwi_ago-like"/>
</dbReference>
<dbReference type="Pfam" id="PF02171">
    <property type="entry name" value="Piwi"/>
    <property type="match status" value="1"/>
</dbReference>
<organism evidence="5 6">
    <name type="scientific">Hyalella azteca</name>
    <name type="common">Amphipod</name>
    <dbReference type="NCBI Taxonomy" id="294128"/>
    <lineage>
        <taxon>Eukaryota</taxon>
        <taxon>Metazoa</taxon>
        <taxon>Ecdysozoa</taxon>
        <taxon>Arthropoda</taxon>
        <taxon>Crustacea</taxon>
        <taxon>Multicrustacea</taxon>
        <taxon>Malacostraca</taxon>
        <taxon>Eumalacostraca</taxon>
        <taxon>Peracarida</taxon>
        <taxon>Amphipoda</taxon>
        <taxon>Senticaudata</taxon>
        <taxon>Talitrida</taxon>
        <taxon>Talitroidea</taxon>
        <taxon>Hyalellidae</taxon>
        <taxon>Hyalella</taxon>
    </lineage>
</organism>
<gene>
    <name evidence="6" type="primary">LOC108674200</name>
</gene>
<feature type="region of interest" description="Disordered" evidence="2">
    <location>
        <begin position="63"/>
        <end position="136"/>
    </location>
</feature>
<feature type="domain" description="PAZ" evidence="3">
    <location>
        <begin position="312"/>
        <end position="430"/>
    </location>
</feature>
<dbReference type="GeneID" id="108674200"/>
<dbReference type="Gene3D" id="3.40.50.2300">
    <property type="match status" value="1"/>
</dbReference>
<dbReference type="Proteomes" id="UP000694843">
    <property type="component" value="Unplaced"/>
</dbReference>
<dbReference type="GO" id="GO:0003723">
    <property type="term" value="F:RNA binding"/>
    <property type="evidence" value="ECO:0007669"/>
    <property type="project" value="InterPro"/>
</dbReference>
<dbReference type="SMART" id="SM00950">
    <property type="entry name" value="Piwi"/>
    <property type="match status" value="1"/>
</dbReference>
<dbReference type="InterPro" id="IPR036085">
    <property type="entry name" value="PAZ_dom_sf"/>
</dbReference>
<evidence type="ECO:0000313" key="5">
    <source>
        <dbReference type="Proteomes" id="UP000694843"/>
    </source>
</evidence>
<evidence type="ECO:0000256" key="2">
    <source>
        <dbReference type="SAM" id="MobiDB-lite"/>
    </source>
</evidence>
<dbReference type="Pfam" id="PF08699">
    <property type="entry name" value="ArgoL1"/>
    <property type="match status" value="1"/>
</dbReference>
<feature type="compositionally biased region" description="Basic residues" evidence="2">
    <location>
        <begin position="91"/>
        <end position="101"/>
    </location>
</feature>
<dbReference type="InterPro" id="IPR012337">
    <property type="entry name" value="RNaseH-like_sf"/>
</dbReference>
<feature type="compositionally biased region" description="Basic and acidic residues" evidence="2">
    <location>
        <begin position="10"/>
        <end position="20"/>
    </location>
</feature>
<protein>
    <submittedName>
        <fullName evidence="6">Protein argonaute-2</fullName>
    </submittedName>
</protein>
<dbReference type="SUPFAM" id="SSF101690">
    <property type="entry name" value="PAZ domain"/>
    <property type="match status" value="1"/>
</dbReference>
<feature type="domain" description="Piwi" evidence="4">
    <location>
        <begin position="591"/>
        <end position="895"/>
    </location>
</feature>
<dbReference type="KEGG" id="hazt:108674200"/>
<dbReference type="AlphaFoldDB" id="A0A8B7NV72"/>
<dbReference type="CDD" id="cd04657">
    <property type="entry name" value="Piwi_ago-like"/>
    <property type="match status" value="1"/>
</dbReference>
<dbReference type="PROSITE" id="PS50822">
    <property type="entry name" value="PIWI"/>
    <property type="match status" value="1"/>
</dbReference>
<reference evidence="6" key="1">
    <citation type="submission" date="2025-08" db="UniProtKB">
        <authorList>
            <consortium name="RefSeq"/>
        </authorList>
    </citation>
    <scope>IDENTIFICATION</scope>
    <source>
        <tissue evidence="6">Whole organism</tissue>
    </source>
</reference>
<comment type="similarity">
    <text evidence="1">Belongs to the argonaute family.</text>
</comment>
<dbReference type="RefSeq" id="XP_018017615.1">
    <property type="nucleotide sequence ID" value="XM_018162126.2"/>
</dbReference>
<dbReference type="InterPro" id="IPR036397">
    <property type="entry name" value="RNaseH_sf"/>
</dbReference>
<dbReference type="InterPro" id="IPR003100">
    <property type="entry name" value="PAZ_dom"/>
</dbReference>
<dbReference type="PANTHER" id="PTHR22891">
    <property type="entry name" value="EUKARYOTIC TRANSLATION INITIATION FACTOR 2C"/>
    <property type="match status" value="1"/>
</dbReference>
<evidence type="ECO:0000256" key="1">
    <source>
        <dbReference type="RuleBase" id="RU361178"/>
    </source>
</evidence>
<dbReference type="InterPro" id="IPR003165">
    <property type="entry name" value="Piwi"/>
</dbReference>
<feature type="region of interest" description="Disordered" evidence="2">
    <location>
        <begin position="1"/>
        <end position="29"/>
    </location>
</feature>
<dbReference type="Gene3D" id="3.30.420.10">
    <property type="entry name" value="Ribonuclease H-like superfamily/Ribonuclease H"/>
    <property type="match status" value="1"/>
</dbReference>
<feature type="compositionally biased region" description="Basic and acidic residues" evidence="2">
    <location>
        <begin position="102"/>
        <end position="117"/>
    </location>
</feature>
<dbReference type="CDD" id="cd02846">
    <property type="entry name" value="PAZ_argonaute_like"/>
    <property type="match status" value="1"/>
</dbReference>
<keyword evidence="5" id="KW-1185">Reference proteome</keyword>
<dbReference type="InterPro" id="IPR014811">
    <property type="entry name" value="ArgoL1"/>
</dbReference>
<sequence length="942" mass="106517">MTWKQNPLPDKPEIPVRLPREAGGQGTLGRPVNLRSNYFQVEFVAKGTQLFHYDVKINDAVKDEDDEKGATAAPLPVGLPKPAAAEETGGKGKRRKKGRGKGQKDSEATETGTKEEAIAGVAAVGGSPDREKMTERRIPKAKRCRIFANFIEENPGIFSNYRMAYDGEANAYCSKNPSQFVLNQPVKFFYIFDDKVDNRKKKYLIEWKLVQSAKISELLEHLPRLKALPPRSATIFQMLEVMFNYERSLKFATVGRNQFYSQENPQFGQNYQISGDKEGVIGFYCSLRARCGWKDTGCLMLNLDVSHTAFYTVQPLLAFLQNTSIIGPGIPRTLDRRAIDAIEKEIVKKDVRIVTTHGLYKRRYKVTGVSKKNSLTHTFTVEKEGVSRQVNIVQYFQDQYKYRIQYPELNCIKVGTKETLLPIEVCTIAPNQRIKGKLKDDETANFIKQTAVKPQLRFQQVNNIVAANKFPEDRMLESLGVRIKANPVDFKGRVLDPPVVELMGGAKPRVERGQWRADRDGFLLPAALDHWAVLNFSRTRSLDDFIDAVMTTARQRGMKVQQPYHVSQQLRPEEAERRLIEAHSKNKDVRIIVCVIEKGGDQYKIIKETGDRVLRVITQCVLSKNAYRPNPATIGNILLKMNAKLGGINHKSFYAAQPYHQLFAEPILVMGADVNHPPSQDRSTPSLVAVVGSLDPNACRYAVEVRHQAHRVEMIEEMKLITMNLLKQFFAQTKRKPTRIVMYRDGVSETQFNAVVAYELRAMRQACLELQPDGEYKPTMTFICVQKRHHTRLYAADSRDTDRSGNVLAGTVVDHTITSLSNRDFFLCSHAGIQGTSKPSHYTVLWDDADMHMNQLQLLTYSLCHNYARCFRSVSIPTPVYYAHLAAARAKVHLAGAQCKDPGRWGLLALNSSTGSFNEDDLIEATRVERGTPGLSNQMFYQ</sequence>
<accession>A0A8B7NV72</accession>
<dbReference type="SMART" id="SM01163">
    <property type="entry name" value="DUF1785"/>
    <property type="match status" value="1"/>
</dbReference>
<evidence type="ECO:0000259" key="4">
    <source>
        <dbReference type="PROSITE" id="PS50822"/>
    </source>
</evidence>
<dbReference type="SMART" id="SM00949">
    <property type="entry name" value="PAZ"/>
    <property type="match status" value="1"/>
</dbReference>
<dbReference type="SUPFAM" id="SSF53098">
    <property type="entry name" value="Ribonuclease H-like"/>
    <property type="match status" value="1"/>
</dbReference>
<dbReference type="PROSITE" id="PS50821">
    <property type="entry name" value="PAZ"/>
    <property type="match status" value="1"/>
</dbReference>
<name>A0A8B7NV72_HYAAZ</name>
<evidence type="ECO:0000313" key="6">
    <source>
        <dbReference type="RefSeq" id="XP_018017615.1"/>
    </source>
</evidence>
<dbReference type="Pfam" id="PF02170">
    <property type="entry name" value="PAZ"/>
    <property type="match status" value="1"/>
</dbReference>
<dbReference type="Gene3D" id="2.170.260.10">
    <property type="entry name" value="paz domain"/>
    <property type="match status" value="1"/>
</dbReference>